<evidence type="ECO:0000313" key="4">
    <source>
        <dbReference type="Proteomes" id="UP001611415"/>
    </source>
</evidence>
<dbReference type="InterPro" id="IPR050091">
    <property type="entry name" value="PKS_NRPS_Biosynth_Enz"/>
</dbReference>
<dbReference type="InterPro" id="IPR014030">
    <property type="entry name" value="Ketoacyl_synth_N"/>
</dbReference>
<dbReference type="Pfam" id="PF00109">
    <property type="entry name" value="ketoacyl-synt"/>
    <property type="match status" value="1"/>
</dbReference>
<dbReference type="InterPro" id="IPR016039">
    <property type="entry name" value="Thiolase-like"/>
</dbReference>
<proteinExistence type="predicted"/>
<keyword evidence="1" id="KW-0808">Transferase</keyword>
<evidence type="ECO:0000256" key="1">
    <source>
        <dbReference type="ARBA" id="ARBA00022679"/>
    </source>
</evidence>
<reference evidence="3 4" key="1">
    <citation type="submission" date="2024-10" db="EMBL/GenBank/DDBJ databases">
        <title>The Natural Products Discovery Center: Release of the First 8490 Sequenced Strains for Exploring Actinobacteria Biosynthetic Diversity.</title>
        <authorList>
            <person name="Kalkreuter E."/>
            <person name="Kautsar S.A."/>
            <person name="Yang D."/>
            <person name="Bader C.D."/>
            <person name="Teijaro C.N."/>
            <person name="Fluegel L."/>
            <person name="Davis C.M."/>
            <person name="Simpson J.R."/>
            <person name="Lauterbach L."/>
            <person name="Steele A.D."/>
            <person name="Gui C."/>
            <person name="Meng S."/>
            <person name="Li G."/>
            <person name="Viehrig K."/>
            <person name="Ye F."/>
            <person name="Su P."/>
            <person name="Kiefer A.F."/>
            <person name="Nichols A."/>
            <person name="Cepeda A.J."/>
            <person name="Yan W."/>
            <person name="Fan B."/>
            <person name="Jiang Y."/>
            <person name="Adhikari A."/>
            <person name="Zheng C.-J."/>
            <person name="Schuster L."/>
            <person name="Cowan T.M."/>
            <person name="Smanski M.J."/>
            <person name="Chevrette M.G."/>
            <person name="De Carvalho L.P.S."/>
            <person name="Shen B."/>
        </authorList>
    </citation>
    <scope>NUCLEOTIDE SEQUENCE [LARGE SCALE GENOMIC DNA]</scope>
    <source>
        <strain evidence="3 4">NPDC019275</strain>
    </source>
</reference>
<dbReference type="Gene3D" id="3.40.47.10">
    <property type="match status" value="1"/>
</dbReference>
<evidence type="ECO:0000259" key="2">
    <source>
        <dbReference type="Pfam" id="PF00109"/>
    </source>
</evidence>
<dbReference type="EMBL" id="JBIRYO010000047">
    <property type="protein sequence ID" value="MFI2478663.1"/>
    <property type="molecule type" value="Genomic_DNA"/>
</dbReference>
<feature type="domain" description="Beta-ketoacyl synthase-like N-terminal" evidence="2">
    <location>
        <begin position="34"/>
        <end position="79"/>
    </location>
</feature>
<gene>
    <name evidence="3" type="ORF">ACH49W_35410</name>
</gene>
<comment type="caution">
    <text evidence="3">The sequence shown here is derived from an EMBL/GenBank/DDBJ whole genome shotgun (WGS) entry which is preliminary data.</text>
</comment>
<feature type="non-terminal residue" evidence="3">
    <location>
        <position position="81"/>
    </location>
</feature>
<organism evidence="3 4">
    <name type="scientific">Nocardia xishanensis</name>
    <dbReference type="NCBI Taxonomy" id="238964"/>
    <lineage>
        <taxon>Bacteria</taxon>
        <taxon>Bacillati</taxon>
        <taxon>Actinomycetota</taxon>
        <taxon>Actinomycetes</taxon>
        <taxon>Mycobacteriales</taxon>
        <taxon>Nocardiaceae</taxon>
        <taxon>Nocardia</taxon>
    </lineage>
</organism>
<evidence type="ECO:0000313" key="3">
    <source>
        <dbReference type="EMBL" id="MFI2478663.1"/>
    </source>
</evidence>
<dbReference type="RefSeq" id="WP_397096265.1">
    <property type="nucleotide sequence ID" value="NZ_JBIRYO010000047.1"/>
</dbReference>
<accession>A0ABW7XCL5</accession>
<dbReference type="PANTHER" id="PTHR43775">
    <property type="entry name" value="FATTY ACID SYNTHASE"/>
    <property type="match status" value="1"/>
</dbReference>
<dbReference type="SUPFAM" id="SSF53901">
    <property type="entry name" value="Thiolase-like"/>
    <property type="match status" value="1"/>
</dbReference>
<dbReference type="PANTHER" id="PTHR43775:SF51">
    <property type="entry name" value="INACTIVE PHENOLPHTHIOCEROL SYNTHESIS POLYKETIDE SYNTHASE TYPE I PKS1-RELATED"/>
    <property type="match status" value="1"/>
</dbReference>
<dbReference type="Proteomes" id="UP001611415">
    <property type="component" value="Unassembled WGS sequence"/>
</dbReference>
<name>A0ABW7XCL5_9NOCA</name>
<keyword evidence="4" id="KW-1185">Reference proteome</keyword>
<protein>
    <submittedName>
        <fullName evidence="3">Beta-ketoacyl synthase N-terminal-like domain-containing protein</fullName>
    </submittedName>
</protein>
<sequence>MVGTSELLDSLRWATIELDKHRRELNLIKARVDEPVAIVGMGCRFPGGVGSRGDLWGVVSGGVDAVSGFPVDRGWDVGGLF</sequence>